<accession>A0A6J4PLB7</accession>
<sequence>MTADSDFVPPMKFARREGVQVILVIMGHLLVKNELKEHADELRTVTFP</sequence>
<evidence type="ECO:0008006" key="2">
    <source>
        <dbReference type="Google" id="ProtNLM"/>
    </source>
</evidence>
<proteinExistence type="predicted"/>
<organism evidence="1">
    <name type="scientific">uncultured Pyrinomonadaceae bacterium</name>
    <dbReference type="NCBI Taxonomy" id="2283094"/>
    <lineage>
        <taxon>Bacteria</taxon>
        <taxon>Pseudomonadati</taxon>
        <taxon>Acidobacteriota</taxon>
        <taxon>Blastocatellia</taxon>
        <taxon>Blastocatellales</taxon>
        <taxon>Pyrinomonadaceae</taxon>
        <taxon>environmental samples</taxon>
    </lineage>
</organism>
<dbReference type="EMBL" id="CADCUR010000258">
    <property type="protein sequence ID" value="CAA9419292.1"/>
    <property type="molecule type" value="Genomic_DNA"/>
</dbReference>
<dbReference type="Gene3D" id="3.40.50.1010">
    <property type="entry name" value="5'-nuclease"/>
    <property type="match status" value="1"/>
</dbReference>
<name>A0A6J4PLB7_9BACT</name>
<gene>
    <name evidence="1" type="ORF">AVDCRST_MAG74-2853</name>
</gene>
<reference evidence="1" key="1">
    <citation type="submission" date="2020-02" db="EMBL/GenBank/DDBJ databases">
        <authorList>
            <person name="Meier V. D."/>
        </authorList>
    </citation>
    <scope>NUCLEOTIDE SEQUENCE</scope>
    <source>
        <strain evidence="1">AVDCRST_MAG74</strain>
    </source>
</reference>
<dbReference type="AlphaFoldDB" id="A0A6J4PLB7"/>
<evidence type="ECO:0000313" key="1">
    <source>
        <dbReference type="EMBL" id="CAA9419292.1"/>
    </source>
</evidence>
<protein>
    <recommendedName>
        <fullName evidence="2">NYN domain-containing protein</fullName>
    </recommendedName>
</protein>